<dbReference type="GO" id="GO:0016020">
    <property type="term" value="C:membrane"/>
    <property type="evidence" value="ECO:0007669"/>
    <property type="project" value="UniProtKB-SubCell"/>
</dbReference>
<keyword evidence="2 10" id="KW-0328">Glycosyltransferase</keyword>
<evidence type="ECO:0000313" key="10">
    <source>
        <dbReference type="EMBL" id="SLN39255.1"/>
    </source>
</evidence>
<feature type="region of interest" description="Disordered" evidence="7">
    <location>
        <begin position="636"/>
        <end position="662"/>
    </location>
</feature>
<dbReference type="GO" id="GO:0016757">
    <property type="term" value="F:glycosyltransferase activity"/>
    <property type="evidence" value="ECO:0007669"/>
    <property type="project" value="UniProtKB-KW"/>
</dbReference>
<evidence type="ECO:0000256" key="7">
    <source>
        <dbReference type="SAM" id="MobiDB-lite"/>
    </source>
</evidence>
<dbReference type="PANTHER" id="PTHR43867:SF2">
    <property type="entry name" value="CELLULOSE SYNTHASE CATALYTIC SUBUNIT A [UDP-FORMING]"/>
    <property type="match status" value="1"/>
</dbReference>
<evidence type="ECO:0000256" key="4">
    <source>
        <dbReference type="ARBA" id="ARBA00022692"/>
    </source>
</evidence>
<feature type="transmembrane region" description="Helical" evidence="8">
    <location>
        <begin position="231"/>
        <end position="252"/>
    </location>
</feature>
<keyword evidence="4 8" id="KW-0812">Transmembrane</keyword>
<comment type="subcellular location">
    <subcellularLocation>
        <location evidence="1">Membrane</location>
        <topology evidence="1">Multi-pass membrane protein</topology>
    </subcellularLocation>
</comment>
<dbReference type="Pfam" id="PF05157">
    <property type="entry name" value="MshEN"/>
    <property type="match status" value="1"/>
</dbReference>
<dbReference type="EMBL" id="FWFT01000003">
    <property type="protein sequence ID" value="SLN39255.1"/>
    <property type="molecule type" value="Genomic_DNA"/>
</dbReference>
<evidence type="ECO:0000259" key="9">
    <source>
        <dbReference type="Pfam" id="PF05157"/>
    </source>
</evidence>
<feature type="transmembrane region" description="Helical" evidence="8">
    <location>
        <begin position="564"/>
        <end position="586"/>
    </location>
</feature>
<keyword evidence="5 8" id="KW-1133">Transmembrane helix</keyword>
<dbReference type="SUPFAM" id="SSF160246">
    <property type="entry name" value="EspE N-terminal domain-like"/>
    <property type="match status" value="1"/>
</dbReference>
<evidence type="ECO:0000256" key="3">
    <source>
        <dbReference type="ARBA" id="ARBA00022679"/>
    </source>
</evidence>
<proteinExistence type="predicted"/>
<dbReference type="InterPro" id="IPR050321">
    <property type="entry name" value="Glycosyltr_2/OpgH_subfam"/>
</dbReference>
<dbReference type="PANTHER" id="PTHR43867">
    <property type="entry name" value="CELLULOSE SYNTHASE CATALYTIC SUBUNIT A [UDP-FORMING]"/>
    <property type="match status" value="1"/>
</dbReference>
<dbReference type="AlphaFoldDB" id="A0A1Y5SHH6"/>
<evidence type="ECO:0000256" key="1">
    <source>
        <dbReference type="ARBA" id="ARBA00004141"/>
    </source>
</evidence>
<keyword evidence="6 8" id="KW-0472">Membrane</keyword>
<protein>
    <submittedName>
        <fullName evidence="10">Beta-monoglucosyldiacylglycerol synthase</fullName>
        <ecNumber evidence="10">2.4.1.-</ecNumber>
    </submittedName>
</protein>
<sequence length="662" mass="73435">MTIASNIRRRQATDQDMDQTRAFVDHEDVADILGPDGVEAAKQAARQDRTRRDAKALADAIDNVPPPANADKARRFLGDHPYDTLAVSEARRLGTSIIDPIAEPPDPRLVNRFGAEVCLKHRVLPWRNVSGRVTVLAASADQFLKVRDALTVLFGPVHLAIISSDAMDVALARLCHKTLMHSAEHRTDPKDSCRNWDSGKAFRWGGAIALTILACLLIWPQVSFLVLCGWAVFTLVLNTILKAVSAVLHVLAPAAAAPAPPLAAEDLPVVSLLVPLYRERDIAGALVRRLSQIDYPTDKLDVCLVLEVDDGTTQDAVAAAALPFWMRAIRVPLGTLQTKPRALNYALNFARGSIIGVYDAEDAPDPDQIYKVVQRFAAASPSVACLQGRLDFYNSHSNWLARCFTVEYATWFRIILPGLERLRLAIPLGGTTLFFRREILETIGGWDAHNVTEDADLGIRLTRRGYRTEIIDSTTQEEANARAWPWVKQRSRWLKGYAITYGVHMREPLKLWRDLGPWKFFGVQLLFMGTISQFLLAPLLWSFWLMMVGLPHPLSGVLSQEVALTFAGIFILSEVVNITVSAIAVTSARKRELIIWAPTLHFYFPLAAIAAYKGVIELATKPFYWDKTSHGIFAPTQAPTQKRAKRGAIPPLQPPQHQVAAE</sequence>
<reference evidence="10 11" key="1">
    <citation type="submission" date="2017-03" db="EMBL/GenBank/DDBJ databases">
        <authorList>
            <person name="Afonso C.L."/>
            <person name="Miller P.J."/>
            <person name="Scott M.A."/>
            <person name="Spackman E."/>
            <person name="Goraichik I."/>
            <person name="Dimitrov K.M."/>
            <person name="Suarez D.L."/>
            <person name="Swayne D.E."/>
        </authorList>
    </citation>
    <scope>NUCLEOTIDE SEQUENCE [LARGE SCALE GENOMIC DNA]</scope>
    <source>
        <strain evidence="10 11">CECT 8397</strain>
    </source>
</reference>
<evidence type="ECO:0000256" key="8">
    <source>
        <dbReference type="SAM" id="Phobius"/>
    </source>
</evidence>
<keyword evidence="11" id="KW-1185">Reference proteome</keyword>
<dbReference type="OrthoDB" id="7431422at2"/>
<dbReference type="InterPro" id="IPR037257">
    <property type="entry name" value="T2SS_E_N_sf"/>
</dbReference>
<evidence type="ECO:0000313" key="11">
    <source>
        <dbReference type="Proteomes" id="UP000193623"/>
    </source>
</evidence>
<feature type="domain" description="Type II secretion system protein GspE N-terminal" evidence="9">
    <location>
        <begin position="94"/>
        <end position="177"/>
    </location>
</feature>
<evidence type="ECO:0000256" key="6">
    <source>
        <dbReference type="ARBA" id="ARBA00023136"/>
    </source>
</evidence>
<dbReference type="Pfam" id="PF13641">
    <property type="entry name" value="Glyco_tranf_2_3"/>
    <property type="match status" value="1"/>
</dbReference>
<dbReference type="SUPFAM" id="SSF53448">
    <property type="entry name" value="Nucleotide-diphospho-sugar transferases"/>
    <property type="match status" value="1"/>
</dbReference>
<dbReference type="Gene3D" id="3.90.550.10">
    <property type="entry name" value="Spore Coat Polysaccharide Biosynthesis Protein SpsA, Chain A"/>
    <property type="match status" value="1"/>
</dbReference>
<dbReference type="InterPro" id="IPR007831">
    <property type="entry name" value="T2SS_GspE_N"/>
</dbReference>
<dbReference type="RefSeq" id="WP_085864381.1">
    <property type="nucleotide sequence ID" value="NZ_FWFT01000003.1"/>
</dbReference>
<evidence type="ECO:0000256" key="5">
    <source>
        <dbReference type="ARBA" id="ARBA00022989"/>
    </source>
</evidence>
<dbReference type="Proteomes" id="UP000193623">
    <property type="component" value="Unassembled WGS sequence"/>
</dbReference>
<feature type="transmembrane region" description="Helical" evidence="8">
    <location>
        <begin position="201"/>
        <end position="219"/>
    </location>
</feature>
<keyword evidence="3 10" id="KW-0808">Transferase</keyword>
<evidence type="ECO:0000256" key="2">
    <source>
        <dbReference type="ARBA" id="ARBA00022676"/>
    </source>
</evidence>
<dbReference type="InterPro" id="IPR029044">
    <property type="entry name" value="Nucleotide-diphossugar_trans"/>
</dbReference>
<name>A0A1Y5SHH6_9RHOB</name>
<gene>
    <name evidence="10" type="ORF">PSJ8397_01938</name>
</gene>
<feature type="transmembrane region" description="Helical" evidence="8">
    <location>
        <begin position="593"/>
        <end position="612"/>
    </location>
</feature>
<organism evidence="10 11">
    <name type="scientific">Pseudooctadecabacter jejudonensis</name>
    <dbReference type="NCBI Taxonomy" id="1391910"/>
    <lineage>
        <taxon>Bacteria</taxon>
        <taxon>Pseudomonadati</taxon>
        <taxon>Pseudomonadota</taxon>
        <taxon>Alphaproteobacteria</taxon>
        <taxon>Rhodobacterales</taxon>
        <taxon>Paracoccaceae</taxon>
        <taxon>Pseudooctadecabacter</taxon>
    </lineage>
</organism>
<accession>A0A1Y5SHH6</accession>
<dbReference type="EC" id="2.4.1.-" evidence="10"/>
<feature type="transmembrane region" description="Helical" evidence="8">
    <location>
        <begin position="520"/>
        <end position="544"/>
    </location>
</feature>